<feature type="compositionally biased region" description="Basic and acidic residues" evidence="1">
    <location>
        <begin position="74"/>
        <end position="84"/>
    </location>
</feature>
<dbReference type="AlphaFoldDB" id="A0AAU8DP78"/>
<proteinExistence type="predicted"/>
<reference evidence="2" key="1">
    <citation type="submission" date="2024-05" db="EMBL/GenBank/DDBJ databases">
        <authorList>
            <person name="Cai S.Y."/>
            <person name="Jin L.M."/>
            <person name="Li H.R."/>
        </authorList>
    </citation>
    <scope>NUCLEOTIDE SEQUENCE</scope>
    <source>
        <strain evidence="2">A5-74</strain>
    </source>
</reference>
<name>A0AAU8DP78_9ACTN</name>
<dbReference type="EMBL" id="CP159218">
    <property type="protein sequence ID" value="XCG63027.1"/>
    <property type="molecule type" value="Genomic_DNA"/>
</dbReference>
<sequence length="84" mass="8934">MNVPPNSSAAPAGPPEGAAPTRPPAPAAEDVDAESLARERRQRLAEQIVAGMLPETTSDERPNGSDPSGLSEQWYRDNRPPHHG</sequence>
<accession>A0AAU8DP78</accession>
<feature type="compositionally biased region" description="Low complexity" evidence="1">
    <location>
        <begin position="1"/>
        <end position="20"/>
    </location>
</feature>
<gene>
    <name evidence="2" type="ORF">ABLG96_17715</name>
</gene>
<evidence type="ECO:0000313" key="2">
    <source>
        <dbReference type="EMBL" id="XCG63027.1"/>
    </source>
</evidence>
<organism evidence="2">
    <name type="scientific">Nakamurella sp. A5-74</name>
    <dbReference type="NCBI Taxonomy" id="3158264"/>
    <lineage>
        <taxon>Bacteria</taxon>
        <taxon>Bacillati</taxon>
        <taxon>Actinomycetota</taxon>
        <taxon>Actinomycetes</taxon>
        <taxon>Nakamurellales</taxon>
        <taxon>Nakamurellaceae</taxon>
        <taxon>Nakamurella</taxon>
    </lineage>
</organism>
<protein>
    <submittedName>
        <fullName evidence="2">Uncharacterized protein</fullName>
    </submittedName>
</protein>
<feature type="region of interest" description="Disordered" evidence="1">
    <location>
        <begin position="1"/>
        <end position="84"/>
    </location>
</feature>
<feature type="compositionally biased region" description="Basic and acidic residues" evidence="1">
    <location>
        <begin position="35"/>
        <end position="44"/>
    </location>
</feature>
<evidence type="ECO:0000256" key="1">
    <source>
        <dbReference type="SAM" id="MobiDB-lite"/>
    </source>
</evidence>
<dbReference type="RefSeq" id="WP_353648642.1">
    <property type="nucleotide sequence ID" value="NZ_CP159218.1"/>
</dbReference>